<dbReference type="AlphaFoldDB" id="A0A146K6T2"/>
<protein>
    <submittedName>
        <fullName evidence="1">Uncharacterized protein</fullName>
    </submittedName>
</protein>
<evidence type="ECO:0000313" key="1">
    <source>
        <dbReference type="EMBL" id="JAP91229.1"/>
    </source>
</evidence>
<reference evidence="1" key="1">
    <citation type="submission" date="2015-07" db="EMBL/GenBank/DDBJ databases">
        <title>Adaptation to a free-living lifestyle via gene acquisitions in the diplomonad Trepomonas sp. PC1.</title>
        <authorList>
            <person name="Xu F."/>
            <person name="Jerlstrom-Hultqvist J."/>
            <person name="Kolisko M."/>
            <person name="Simpson A.G.B."/>
            <person name="Roger A.J."/>
            <person name="Svard S.G."/>
            <person name="Andersson J.O."/>
        </authorList>
    </citation>
    <scope>NUCLEOTIDE SEQUENCE</scope>
    <source>
        <strain evidence="1">PC1</strain>
    </source>
</reference>
<accession>A0A146K6T2</accession>
<dbReference type="EMBL" id="GDID01005377">
    <property type="protein sequence ID" value="JAP91229.1"/>
    <property type="molecule type" value="Transcribed_RNA"/>
</dbReference>
<proteinExistence type="predicted"/>
<organism evidence="1">
    <name type="scientific">Trepomonas sp. PC1</name>
    <dbReference type="NCBI Taxonomy" id="1076344"/>
    <lineage>
        <taxon>Eukaryota</taxon>
        <taxon>Metamonada</taxon>
        <taxon>Diplomonadida</taxon>
        <taxon>Hexamitidae</taxon>
        <taxon>Hexamitinae</taxon>
        <taxon>Trepomonas</taxon>
    </lineage>
</organism>
<feature type="non-terminal residue" evidence="1">
    <location>
        <position position="181"/>
    </location>
</feature>
<feature type="non-terminal residue" evidence="1">
    <location>
        <position position="1"/>
    </location>
</feature>
<gene>
    <name evidence="1" type="ORF">TPC1_17218</name>
</gene>
<sequence>IFLRHLTNVDILQKGWNQYEIELLDVNLKKQPMQLQKIESFPFDLIDYRDPHRFFDKSTQFCVRDNSIFTPKVKIDYFEQVVQFNHHFHLLINAQQPFIFRLTNHFKHCRFDESAEKLDQHFSQLIKLTLPLGQLVPHVEHFDSARFCRFEVFFALCNIEKSIFANSEMDFYADTVLLKSL</sequence>
<name>A0A146K6T2_9EUKA</name>